<name>A0A9X6NM11_HYPEX</name>
<proteinExistence type="predicted"/>
<organism evidence="2 3">
    <name type="scientific">Hypsibius exemplaris</name>
    <name type="common">Freshwater tardigrade</name>
    <dbReference type="NCBI Taxonomy" id="2072580"/>
    <lineage>
        <taxon>Eukaryota</taxon>
        <taxon>Metazoa</taxon>
        <taxon>Ecdysozoa</taxon>
        <taxon>Tardigrada</taxon>
        <taxon>Eutardigrada</taxon>
        <taxon>Parachela</taxon>
        <taxon>Hypsibioidea</taxon>
        <taxon>Hypsibiidae</taxon>
        <taxon>Hypsibius</taxon>
    </lineage>
</organism>
<protein>
    <submittedName>
        <fullName evidence="2">Uncharacterized protein</fullName>
    </submittedName>
</protein>
<keyword evidence="3" id="KW-1185">Reference proteome</keyword>
<accession>A0A9X6NM11</accession>
<dbReference type="AlphaFoldDB" id="A0A9X6NM11"/>
<reference evidence="3" key="1">
    <citation type="submission" date="2017-01" db="EMBL/GenBank/DDBJ databases">
        <title>Comparative genomics of anhydrobiosis in the tardigrade Hypsibius dujardini.</title>
        <authorList>
            <person name="Yoshida Y."/>
            <person name="Koutsovoulos G."/>
            <person name="Laetsch D."/>
            <person name="Stevens L."/>
            <person name="Kumar S."/>
            <person name="Horikawa D."/>
            <person name="Ishino K."/>
            <person name="Komine S."/>
            <person name="Tomita M."/>
            <person name="Blaxter M."/>
            <person name="Arakawa K."/>
        </authorList>
    </citation>
    <scope>NUCLEOTIDE SEQUENCE [LARGE SCALE GENOMIC DNA]</scope>
    <source>
        <strain evidence="3">Z151</strain>
    </source>
</reference>
<dbReference type="Proteomes" id="UP000192578">
    <property type="component" value="Unassembled WGS sequence"/>
</dbReference>
<feature type="compositionally biased region" description="Polar residues" evidence="1">
    <location>
        <begin position="88"/>
        <end position="98"/>
    </location>
</feature>
<evidence type="ECO:0000313" key="2">
    <source>
        <dbReference type="EMBL" id="OWA55378.1"/>
    </source>
</evidence>
<feature type="region of interest" description="Disordered" evidence="1">
    <location>
        <begin position="1"/>
        <end position="30"/>
    </location>
</feature>
<comment type="caution">
    <text evidence="2">The sequence shown here is derived from an EMBL/GenBank/DDBJ whole genome shotgun (WGS) entry which is preliminary data.</text>
</comment>
<evidence type="ECO:0000256" key="1">
    <source>
        <dbReference type="SAM" id="MobiDB-lite"/>
    </source>
</evidence>
<feature type="region of interest" description="Disordered" evidence="1">
    <location>
        <begin position="88"/>
        <end position="121"/>
    </location>
</feature>
<dbReference type="EMBL" id="MTYJ01000717">
    <property type="protein sequence ID" value="OWA55378.1"/>
    <property type="molecule type" value="Genomic_DNA"/>
</dbReference>
<evidence type="ECO:0000313" key="3">
    <source>
        <dbReference type="Proteomes" id="UP000192578"/>
    </source>
</evidence>
<gene>
    <name evidence="2" type="ORF">BV898_19762</name>
</gene>
<sequence length="121" mass="13136">MSRLPGSAGTAKQEAIAGVDLRPIPQSDWGQAGTLTVIPNQYNVLCSVATPGTFGTTFPPGQQQVLNRKTKLIPKETFRAGESYLNSTGKQVSLNSREATPKREFHSTSPPEQVSFWGEEM</sequence>